<organism evidence="1 2">
    <name type="scientific">Panagrolaimus sp. ES5</name>
    <dbReference type="NCBI Taxonomy" id="591445"/>
    <lineage>
        <taxon>Eukaryota</taxon>
        <taxon>Metazoa</taxon>
        <taxon>Ecdysozoa</taxon>
        <taxon>Nematoda</taxon>
        <taxon>Chromadorea</taxon>
        <taxon>Rhabditida</taxon>
        <taxon>Tylenchina</taxon>
        <taxon>Panagrolaimomorpha</taxon>
        <taxon>Panagrolaimoidea</taxon>
        <taxon>Panagrolaimidae</taxon>
        <taxon>Panagrolaimus</taxon>
    </lineage>
</organism>
<accession>A0AC34GWJ3</accession>
<evidence type="ECO:0000313" key="1">
    <source>
        <dbReference type="Proteomes" id="UP000887579"/>
    </source>
</evidence>
<name>A0AC34GWJ3_9BILA</name>
<reference evidence="2" key="1">
    <citation type="submission" date="2022-11" db="UniProtKB">
        <authorList>
            <consortium name="WormBaseParasite"/>
        </authorList>
    </citation>
    <scope>IDENTIFICATION</scope>
</reference>
<sequence>MQQENEEISTPEIAKFKSSQKLLNMDNLSIEETNQKIILNKSGRGNNAGKTDKELNEAMKGVTHFLNDVIPPRMEGNKKLWMKELIVQLALIIMDLFKAKDEYLYFKKNYKDLIVGKAKEIATLIRDSQPLYHLKASSNAQQFINYLLEDNHLKQPMVKNGIQSKAEARDLHGLLLAACDSLTWATSPSLMDELVKKCSTKNYDQVLSKKMELFNPDFEEAGLMKFLIVLYSINMISSQTYTKCYENVKELANGATLVSSFSKIVYEKKELKKKINDSTNQLGQTCFDIMAYLQALKTFALNIQGKKFRASQEELIQKVLDLCLKSGQYYMEFLKEHIDQISFIPDMLEEVSSTASSNSAWMTKFHHFIGELKLYVRDETGKNDVLVITISDDEDETEEKRPKLNIVPKQDPGAGDQENISPSIPSQQVPESQFYDADTSNGETSGNGEDAAKLQYPTILDQSHGRKYLRYS</sequence>
<proteinExistence type="predicted"/>
<dbReference type="WBParaSite" id="ES5_v2.g9189.t1">
    <property type="protein sequence ID" value="ES5_v2.g9189.t1"/>
    <property type="gene ID" value="ES5_v2.g9189"/>
</dbReference>
<dbReference type="Proteomes" id="UP000887579">
    <property type="component" value="Unplaced"/>
</dbReference>
<evidence type="ECO:0000313" key="2">
    <source>
        <dbReference type="WBParaSite" id="ES5_v2.g9189.t1"/>
    </source>
</evidence>
<protein>
    <submittedName>
        <fullName evidence="2">Uncharacterized protein</fullName>
    </submittedName>
</protein>